<protein>
    <recommendedName>
        <fullName evidence="3">Ead/Ea22-like family protein</fullName>
    </recommendedName>
</protein>
<dbReference type="RefSeq" id="WP_319857087.1">
    <property type="nucleotide sequence ID" value="NZ_JAXABG010000004.1"/>
</dbReference>
<evidence type="ECO:0000313" key="1">
    <source>
        <dbReference type="EMBL" id="MDX7082522.1"/>
    </source>
</evidence>
<accession>A0ABD5IET0</accession>
<name>A0ABD5IET0_SERMA</name>
<comment type="caution">
    <text evidence="1">The sequence shown here is derived from an EMBL/GenBank/DDBJ whole genome shotgun (WGS) entry which is preliminary data.</text>
</comment>
<organism evidence="1 2">
    <name type="scientific">Serratia marcescens</name>
    <dbReference type="NCBI Taxonomy" id="615"/>
    <lineage>
        <taxon>Bacteria</taxon>
        <taxon>Pseudomonadati</taxon>
        <taxon>Pseudomonadota</taxon>
        <taxon>Gammaproteobacteria</taxon>
        <taxon>Enterobacterales</taxon>
        <taxon>Yersiniaceae</taxon>
        <taxon>Serratia</taxon>
    </lineage>
</organism>
<gene>
    <name evidence="1" type="ORF">SJ435_08990</name>
</gene>
<dbReference type="AlphaFoldDB" id="A0ABD5IET0"/>
<evidence type="ECO:0008006" key="3">
    <source>
        <dbReference type="Google" id="ProtNLM"/>
    </source>
</evidence>
<reference evidence="1 2" key="1">
    <citation type="submission" date="2023-11" db="EMBL/GenBank/DDBJ databases">
        <title>Detection of rare carbapenemases in Enterobacterales - comparison of two colorimetric and two CIM-based carbapenemase assays.</title>
        <authorList>
            <person name="Schaffarczyk L."/>
            <person name="Noster J."/>
            <person name="Stelzer Y."/>
            <person name="Sattler J."/>
            <person name="Gatermann S."/>
            <person name="Hamprecht A."/>
        </authorList>
    </citation>
    <scope>NUCLEOTIDE SEQUENCE [LARGE SCALE GENOMIC DNA]</scope>
    <source>
        <strain evidence="1 2">CIM-Carb-136</strain>
    </source>
</reference>
<dbReference type="Proteomes" id="UP001275057">
    <property type="component" value="Unassembled WGS sequence"/>
</dbReference>
<proteinExistence type="predicted"/>
<evidence type="ECO:0000313" key="2">
    <source>
        <dbReference type="Proteomes" id="UP001275057"/>
    </source>
</evidence>
<sequence length="153" mass="17334">MDNKQSELSKPAWIVGEKEIADFMGGDEALLVRGHDAESTEPALRMYSQEYVSALLADIEYMRWRIKEMDLLFGKNLLAMRAAVIEAEHGEGHTAGMQWIFNTLFGPGELAPENETNAQDYYDREAEKIDVEFSKCMDFFGSLRKATKEQSNG</sequence>
<dbReference type="EMBL" id="JAXABG010000004">
    <property type="protein sequence ID" value="MDX7082522.1"/>
    <property type="molecule type" value="Genomic_DNA"/>
</dbReference>